<dbReference type="InterPro" id="IPR004625">
    <property type="entry name" value="PyrdxlKinase"/>
</dbReference>
<evidence type="ECO:0000256" key="2">
    <source>
        <dbReference type="ARBA" id="ARBA00012104"/>
    </source>
</evidence>
<dbReference type="PANTHER" id="PTHR10534:SF2">
    <property type="entry name" value="PYRIDOXAL KINASE"/>
    <property type="match status" value="1"/>
</dbReference>
<dbReference type="PANTHER" id="PTHR10534">
    <property type="entry name" value="PYRIDOXAL KINASE"/>
    <property type="match status" value="1"/>
</dbReference>
<dbReference type="Proteomes" id="UP000765509">
    <property type="component" value="Unassembled WGS sequence"/>
</dbReference>
<keyword evidence="5" id="KW-0418">Kinase</keyword>
<accession>A0A9Q3FS60</accession>
<organism evidence="8 9">
    <name type="scientific">Austropuccinia psidii MF-1</name>
    <dbReference type="NCBI Taxonomy" id="1389203"/>
    <lineage>
        <taxon>Eukaryota</taxon>
        <taxon>Fungi</taxon>
        <taxon>Dikarya</taxon>
        <taxon>Basidiomycota</taxon>
        <taxon>Pucciniomycotina</taxon>
        <taxon>Pucciniomycetes</taxon>
        <taxon>Pucciniales</taxon>
        <taxon>Sphaerophragmiaceae</taxon>
        <taxon>Austropuccinia</taxon>
    </lineage>
</organism>
<dbReference type="GO" id="GO:0009443">
    <property type="term" value="P:pyridoxal 5'-phosphate salvage"/>
    <property type="evidence" value="ECO:0007669"/>
    <property type="project" value="InterPro"/>
</dbReference>
<name>A0A9Q3FS60_9BASI</name>
<evidence type="ECO:0000313" key="8">
    <source>
        <dbReference type="EMBL" id="MBW0542923.1"/>
    </source>
</evidence>
<dbReference type="EMBL" id="AVOT02047642">
    <property type="protein sequence ID" value="MBW0542923.1"/>
    <property type="molecule type" value="Genomic_DNA"/>
</dbReference>
<dbReference type="GO" id="GO:0005829">
    <property type="term" value="C:cytosol"/>
    <property type="evidence" value="ECO:0007669"/>
    <property type="project" value="TreeGrafter"/>
</dbReference>
<dbReference type="InterPro" id="IPR013749">
    <property type="entry name" value="PM/HMP-P_kinase-1"/>
</dbReference>
<dbReference type="CDD" id="cd01173">
    <property type="entry name" value="pyridoxal_pyridoxamine_kinase"/>
    <property type="match status" value="1"/>
</dbReference>
<sequence>MAIQPAPRVLSIQSHVVSGYVGNKVAPFALQLLGYDVDVLNTVQFSNHLGYGHHGGDKMSPDHLLSCIQALHHNGLLNHRALLTGFTPGPEGLDFLKQCFTMLKKNNPDLVFLVDPVMGDDGKLYVSDQVPPRYKDLLQLATIATPNEFEAHVLTGLPITSIAQICDCLADFHTSYGLQHVVITSISISRSQFNLAPLPEADHERNVLVCAGSTKADKPEPWIIIFPKRQGRYDGFGDLFASVLLGHLLSSASMTLAKAAELALNTTQMVLDNPRSPILIPATVSPQALRAHSAEMNIIQSRSAIEKPQVTFKAIPVSLIDSRQCTIDELAIYAGSNLCTYNSMQFAECELSWYHLGDPQRAR</sequence>
<dbReference type="InterPro" id="IPR029056">
    <property type="entry name" value="Ribokinase-like"/>
</dbReference>
<evidence type="ECO:0000256" key="1">
    <source>
        <dbReference type="ARBA" id="ARBA00008805"/>
    </source>
</evidence>
<keyword evidence="6" id="KW-0067">ATP-binding</keyword>
<reference evidence="8" key="1">
    <citation type="submission" date="2021-03" db="EMBL/GenBank/DDBJ databases">
        <title>Draft genome sequence of rust myrtle Austropuccinia psidii MF-1, a brazilian biotype.</title>
        <authorList>
            <person name="Quecine M.C."/>
            <person name="Pachon D.M.R."/>
            <person name="Bonatelli M.L."/>
            <person name="Correr F.H."/>
            <person name="Franceschini L.M."/>
            <person name="Leite T.F."/>
            <person name="Margarido G.R.A."/>
            <person name="Almeida C.A."/>
            <person name="Ferrarezi J.A."/>
            <person name="Labate C.A."/>
        </authorList>
    </citation>
    <scope>NUCLEOTIDE SEQUENCE</scope>
    <source>
        <strain evidence="8">MF-1</strain>
    </source>
</reference>
<dbReference type="EC" id="2.7.1.35" evidence="2"/>
<dbReference type="AlphaFoldDB" id="A0A9Q3FS60"/>
<dbReference type="GO" id="GO:0008478">
    <property type="term" value="F:pyridoxal kinase activity"/>
    <property type="evidence" value="ECO:0007669"/>
    <property type="project" value="UniProtKB-EC"/>
</dbReference>
<evidence type="ECO:0000313" key="9">
    <source>
        <dbReference type="Proteomes" id="UP000765509"/>
    </source>
</evidence>
<evidence type="ECO:0000256" key="5">
    <source>
        <dbReference type="ARBA" id="ARBA00022777"/>
    </source>
</evidence>
<dbReference type="Pfam" id="PF08543">
    <property type="entry name" value="Phos_pyr_kin"/>
    <property type="match status" value="1"/>
</dbReference>
<keyword evidence="3" id="KW-0808">Transferase</keyword>
<keyword evidence="4" id="KW-0547">Nucleotide-binding</keyword>
<dbReference type="OrthoDB" id="2104723at2759"/>
<evidence type="ECO:0000256" key="4">
    <source>
        <dbReference type="ARBA" id="ARBA00022741"/>
    </source>
</evidence>
<evidence type="ECO:0000256" key="3">
    <source>
        <dbReference type="ARBA" id="ARBA00022679"/>
    </source>
</evidence>
<comment type="caution">
    <text evidence="8">The sequence shown here is derived from an EMBL/GenBank/DDBJ whole genome shotgun (WGS) entry which is preliminary data.</text>
</comment>
<keyword evidence="9" id="KW-1185">Reference proteome</keyword>
<comment type="similarity">
    <text evidence="1">Belongs to the pyridoxine kinase family.</text>
</comment>
<dbReference type="GO" id="GO:0005524">
    <property type="term" value="F:ATP binding"/>
    <property type="evidence" value="ECO:0007669"/>
    <property type="project" value="UniProtKB-KW"/>
</dbReference>
<evidence type="ECO:0000259" key="7">
    <source>
        <dbReference type="Pfam" id="PF08543"/>
    </source>
</evidence>
<dbReference type="SUPFAM" id="SSF53613">
    <property type="entry name" value="Ribokinase-like"/>
    <property type="match status" value="1"/>
</dbReference>
<protein>
    <recommendedName>
        <fullName evidence="2">pyridoxal kinase</fullName>
        <ecNumber evidence="2">2.7.1.35</ecNumber>
    </recommendedName>
</protein>
<dbReference type="Gene3D" id="3.40.1190.20">
    <property type="match status" value="1"/>
</dbReference>
<feature type="domain" description="Pyridoxamine kinase/Phosphomethylpyrimidine kinase" evidence="7">
    <location>
        <begin position="111"/>
        <end position="209"/>
    </location>
</feature>
<proteinExistence type="inferred from homology"/>
<evidence type="ECO:0000256" key="6">
    <source>
        <dbReference type="ARBA" id="ARBA00022840"/>
    </source>
</evidence>
<gene>
    <name evidence="8" type="ORF">O181_082638</name>
</gene>
<dbReference type="NCBIfam" id="TIGR00687">
    <property type="entry name" value="pyridox_kin"/>
    <property type="match status" value="1"/>
</dbReference>